<evidence type="ECO:0000313" key="2">
    <source>
        <dbReference type="Proteomes" id="UP000837857"/>
    </source>
</evidence>
<accession>A0ABN8IDM5</accession>
<evidence type="ECO:0000313" key="1">
    <source>
        <dbReference type="EMBL" id="CAH2050970.1"/>
    </source>
</evidence>
<proteinExistence type="predicted"/>
<reference evidence="1" key="1">
    <citation type="submission" date="2022-03" db="EMBL/GenBank/DDBJ databases">
        <authorList>
            <person name="Martin H S."/>
        </authorList>
    </citation>
    <scope>NUCLEOTIDE SEQUENCE</scope>
</reference>
<feature type="non-terminal residue" evidence="1">
    <location>
        <position position="1"/>
    </location>
</feature>
<dbReference type="EMBL" id="OW152814">
    <property type="protein sequence ID" value="CAH2050970.1"/>
    <property type="molecule type" value="Genomic_DNA"/>
</dbReference>
<sequence length="77" mass="8291">MLEWSALSDLTWLLGDTDLVRLATTPPAVVARGARASVPFPQTVASVGAKGTQPEKNAGYMKLYKCDVREGGWDVIL</sequence>
<name>A0ABN8IDM5_9NEOP</name>
<organism evidence="1 2">
    <name type="scientific">Iphiclides podalirius</name>
    <name type="common">scarce swallowtail</name>
    <dbReference type="NCBI Taxonomy" id="110791"/>
    <lineage>
        <taxon>Eukaryota</taxon>
        <taxon>Metazoa</taxon>
        <taxon>Ecdysozoa</taxon>
        <taxon>Arthropoda</taxon>
        <taxon>Hexapoda</taxon>
        <taxon>Insecta</taxon>
        <taxon>Pterygota</taxon>
        <taxon>Neoptera</taxon>
        <taxon>Endopterygota</taxon>
        <taxon>Lepidoptera</taxon>
        <taxon>Glossata</taxon>
        <taxon>Ditrysia</taxon>
        <taxon>Papilionoidea</taxon>
        <taxon>Papilionidae</taxon>
        <taxon>Papilioninae</taxon>
        <taxon>Iphiclides</taxon>
    </lineage>
</organism>
<gene>
    <name evidence="1" type="ORF">IPOD504_LOCUS7816</name>
</gene>
<keyword evidence="2" id="KW-1185">Reference proteome</keyword>
<dbReference type="Proteomes" id="UP000837857">
    <property type="component" value="Chromosome 2"/>
</dbReference>
<protein>
    <submittedName>
        <fullName evidence="1">Uncharacterized protein</fullName>
    </submittedName>
</protein>